<name>A0A3D8ITZ8_9HELI</name>
<sequence>MICQNIKLKALLTKHAKEILHLLIEQNISFSILCDISQTTFDPPLPPDIDKNLDTLTLFVLAGYTFESIEIGTHSISFEAGFGAHNFGSLVTIQYDGIVQILLQDSTLAQEISLFINVSNPNLYSGLEIATQDSEGLEHSFFALSSNPKNAYLFETKDDKS</sequence>
<organism evidence="1 2">
    <name type="scientific">Helicobacter equorum</name>
    <dbReference type="NCBI Taxonomy" id="361872"/>
    <lineage>
        <taxon>Bacteria</taxon>
        <taxon>Pseudomonadati</taxon>
        <taxon>Campylobacterota</taxon>
        <taxon>Epsilonproteobacteria</taxon>
        <taxon>Campylobacterales</taxon>
        <taxon>Helicobacteraceae</taxon>
        <taxon>Helicobacter</taxon>
    </lineage>
</organism>
<protein>
    <submittedName>
        <fullName evidence="1">Uncharacterized protein</fullName>
    </submittedName>
</protein>
<evidence type="ECO:0000313" key="2">
    <source>
        <dbReference type="Proteomes" id="UP000256514"/>
    </source>
</evidence>
<keyword evidence="2" id="KW-1185">Reference proteome</keyword>
<reference evidence="1 2" key="1">
    <citation type="submission" date="2018-04" db="EMBL/GenBank/DDBJ databases">
        <title>Novel Campyloabacter and Helicobacter Species and Strains.</title>
        <authorList>
            <person name="Mannion A.J."/>
            <person name="Shen Z."/>
            <person name="Fox J.G."/>
        </authorList>
    </citation>
    <scope>NUCLEOTIDE SEQUENCE [LARGE SCALE GENOMIC DNA]</scope>
    <source>
        <strain evidence="1 2">MIT 12-6600</strain>
    </source>
</reference>
<proteinExistence type="predicted"/>
<gene>
    <name evidence="1" type="ORF">CQA54_03835</name>
</gene>
<dbReference type="Proteomes" id="UP000256514">
    <property type="component" value="Unassembled WGS sequence"/>
</dbReference>
<accession>A0A3D8ITZ8</accession>
<dbReference type="EMBL" id="NXLT01000002">
    <property type="protein sequence ID" value="RDU68051.1"/>
    <property type="molecule type" value="Genomic_DNA"/>
</dbReference>
<dbReference type="RefSeq" id="WP_095627835.1">
    <property type="nucleotide sequence ID" value="NZ_NXLT01000002.1"/>
</dbReference>
<dbReference type="AlphaFoldDB" id="A0A3D8ITZ8"/>
<dbReference type="OrthoDB" id="5333999at2"/>
<comment type="caution">
    <text evidence="1">The sequence shown here is derived from an EMBL/GenBank/DDBJ whole genome shotgun (WGS) entry which is preliminary data.</text>
</comment>
<evidence type="ECO:0000313" key="1">
    <source>
        <dbReference type="EMBL" id="RDU68051.1"/>
    </source>
</evidence>